<organism evidence="2 3">
    <name type="scientific">Weissella halotolerans DSM 20190</name>
    <dbReference type="NCBI Taxonomy" id="1123500"/>
    <lineage>
        <taxon>Bacteria</taxon>
        <taxon>Bacillati</taxon>
        <taxon>Bacillota</taxon>
        <taxon>Bacilli</taxon>
        <taxon>Lactobacillales</taxon>
        <taxon>Lactobacillaceae</taxon>
        <taxon>Weissella</taxon>
    </lineage>
</organism>
<keyword evidence="1" id="KW-1133">Transmembrane helix</keyword>
<dbReference type="Proteomes" id="UP000051296">
    <property type="component" value="Unassembled WGS sequence"/>
</dbReference>
<dbReference type="STRING" id="1123500.GCA_000420365_00337"/>
<name>A0A0R2FYU8_9LACO</name>
<dbReference type="eggNOG" id="ENOG5033CMT">
    <property type="taxonomic scope" value="Bacteria"/>
</dbReference>
<dbReference type="OrthoDB" id="2139526at2"/>
<reference evidence="2 3" key="1">
    <citation type="journal article" date="2015" name="Genome Announc.">
        <title>Expanding the biotechnology potential of lactobacilli through comparative genomics of 213 strains and associated genera.</title>
        <authorList>
            <person name="Sun Z."/>
            <person name="Harris H.M."/>
            <person name="McCann A."/>
            <person name="Guo C."/>
            <person name="Argimon S."/>
            <person name="Zhang W."/>
            <person name="Yang X."/>
            <person name="Jeffery I.B."/>
            <person name="Cooney J.C."/>
            <person name="Kagawa T.F."/>
            <person name="Liu W."/>
            <person name="Song Y."/>
            <person name="Salvetti E."/>
            <person name="Wrobel A."/>
            <person name="Rasinkangas P."/>
            <person name="Parkhill J."/>
            <person name="Rea M.C."/>
            <person name="O'Sullivan O."/>
            <person name="Ritari J."/>
            <person name="Douillard F.P."/>
            <person name="Paul Ross R."/>
            <person name="Yang R."/>
            <person name="Briner A.E."/>
            <person name="Felis G.E."/>
            <person name="de Vos W.M."/>
            <person name="Barrangou R."/>
            <person name="Klaenhammer T.R."/>
            <person name="Caufield P.W."/>
            <person name="Cui Y."/>
            <person name="Zhang H."/>
            <person name="O'Toole P.W."/>
        </authorList>
    </citation>
    <scope>NUCLEOTIDE SEQUENCE [LARGE SCALE GENOMIC DNA]</scope>
    <source>
        <strain evidence="2 3">DSM 20190</strain>
    </source>
</reference>
<keyword evidence="1" id="KW-0472">Membrane</keyword>
<feature type="transmembrane region" description="Helical" evidence="1">
    <location>
        <begin position="35"/>
        <end position="53"/>
    </location>
</feature>
<accession>A0A0R2FYU8</accession>
<evidence type="ECO:0008006" key="4">
    <source>
        <dbReference type="Google" id="ProtNLM"/>
    </source>
</evidence>
<dbReference type="PATRIC" id="fig|1123500.6.peg.164"/>
<dbReference type="Pfam" id="PF11151">
    <property type="entry name" value="DUF2929"/>
    <property type="match status" value="1"/>
</dbReference>
<dbReference type="InParanoid" id="A0A0R2FYU8"/>
<dbReference type="AlphaFoldDB" id="A0A0R2FYU8"/>
<evidence type="ECO:0000256" key="1">
    <source>
        <dbReference type="SAM" id="Phobius"/>
    </source>
</evidence>
<comment type="caution">
    <text evidence="2">The sequence shown here is derived from an EMBL/GenBank/DDBJ whole genome shotgun (WGS) entry which is preliminary data.</text>
</comment>
<proteinExistence type="predicted"/>
<dbReference type="InterPro" id="IPR021324">
    <property type="entry name" value="DUF2929"/>
</dbReference>
<gene>
    <name evidence="2" type="ORF">IV68_GL000166</name>
</gene>
<keyword evidence="3" id="KW-1185">Reference proteome</keyword>
<protein>
    <recommendedName>
        <fullName evidence="4">DUF2929 domain-containing protein</fullName>
    </recommendedName>
</protein>
<feature type="transmembrane region" description="Helical" evidence="1">
    <location>
        <begin position="7"/>
        <end position="29"/>
    </location>
</feature>
<evidence type="ECO:0000313" key="2">
    <source>
        <dbReference type="EMBL" id="KRN33368.1"/>
    </source>
</evidence>
<keyword evidence="1" id="KW-0812">Transmembrane</keyword>
<evidence type="ECO:0000313" key="3">
    <source>
        <dbReference type="Proteomes" id="UP000051296"/>
    </source>
</evidence>
<dbReference type="EMBL" id="JQAX01000001">
    <property type="protein sequence ID" value="KRN33368.1"/>
    <property type="molecule type" value="Genomic_DNA"/>
</dbReference>
<sequence>MKYINVFVWMFILGEVMGYLGSALLGLPYDATKTSLFAAIVGTIGAIAIPALSKSAWPEQKHSEQA</sequence>
<dbReference type="RefSeq" id="WP_022791139.1">
    <property type="nucleotide sequence ID" value="NZ_ATUU01000001.1"/>
</dbReference>